<dbReference type="Proteomes" id="UP000515493">
    <property type="component" value="Chromosome"/>
</dbReference>
<evidence type="ECO:0000313" key="1">
    <source>
        <dbReference type="EMBL" id="CAD0318061.1"/>
    </source>
</evidence>
<dbReference type="EMBL" id="LR861803">
    <property type="protein sequence ID" value="CAD1788844.1"/>
    <property type="molecule type" value="Genomic_DNA"/>
</dbReference>
<sequence length="88" mass="9420">MKIRPHRGALAEAMANCRNIEPTLGAVVEFLRGDGGGAFVVTPDMVSVKKYGSGLDERIGWDTYAVSVHGMGIMAWIDGPLEGMELAK</sequence>
<name>A0A8E4GE67_9XANT</name>
<accession>A0A8E4GE67</accession>
<reference evidence="2 3" key="1">
    <citation type="submission" date="2020-07" db="EMBL/GenBank/DDBJ databases">
        <authorList>
            <person name="Teixeira M."/>
        </authorList>
    </citation>
    <scope>NUCLEOTIDE SEQUENCE [LARGE SCALE GENOMIC DNA]</scope>
    <source>
        <strain evidence="2">1</strain>
        <strain evidence="1">Xanthomonas sp. CPBF 367</strain>
    </source>
</reference>
<dbReference type="KEGG" id="xeu:XSP_001081"/>
<organism evidence="2 3">
    <name type="scientific">Xanthomonas euroxanthea</name>
    <dbReference type="NCBI Taxonomy" id="2259622"/>
    <lineage>
        <taxon>Bacteria</taxon>
        <taxon>Pseudomonadati</taxon>
        <taxon>Pseudomonadota</taxon>
        <taxon>Gammaproteobacteria</taxon>
        <taxon>Lysobacterales</taxon>
        <taxon>Lysobacteraceae</taxon>
        <taxon>Xanthomonas</taxon>
    </lineage>
</organism>
<proteinExistence type="predicted"/>
<evidence type="ECO:0000313" key="2">
    <source>
        <dbReference type="EMBL" id="CAD1788844.1"/>
    </source>
</evidence>
<gene>
    <name evidence="2" type="ORF">XSP_001081</name>
</gene>
<protein>
    <submittedName>
        <fullName evidence="2">Uncharacterized protein</fullName>
    </submittedName>
</protein>
<dbReference type="RefSeq" id="WP_147421306.1">
    <property type="nucleotide sequence ID" value="NZ_LR861803.1"/>
</dbReference>
<dbReference type="EMBL" id="LR824641">
    <property type="protein sequence ID" value="CAD0318061.1"/>
    <property type="molecule type" value="Genomic_DNA"/>
</dbReference>
<dbReference type="AlphaFoldDB" id="A0A8E4GE67"/>
<dbReference type="GeneID" id="79388415"/>
<evidence type="ECO:0000313" key="3">
    <source>
        <dbReference type="Proteomes" id="UP000515493"/>
    </source>
</evidence>